<dbReference type="SUPFAM" id="SSF52402">
    <property type="entry name" value="Adenine nucleotide alpha hydrolases-like"/>
    <property type="match status" value="1"/>
</dbReference>
<geneLocation type="plasmid" evidence="1">
    <name>pVPS91</name>
</geneLocation>
<dbReference type="AlphaFoldDB" id="A0A1P8DR32"/>
<keyword evidence="1" id="KW-0378">Hydrolase</keyword>
<dbReference type="GO" id="GO:0016787">
    <property type="term" value="F:hydrolase activity"/>
    <property type="evidence" value="ECO:0007669"/>
    <property type="project" value="UniProtKB-KW"/>
</dbReference>
<accession>A0A1P8DR32</accession>
<dbReference type="EMBL" id="KX957972">
    <property type="protein sequence ID" value="APU91591.1"/>
    <property type="molecule type" value="Genomic_DNA"/>
</dbReference>
<evidence type="ECO:0000313" key="1">
    <source>
        <dbReference type="EMBL" id="APU91591.1"/>
    </source>
</evidence>
<reference evidence="1" key="1">
    <citation type="submission" date="2016-10" db="EMBL/GenBank/DDBJ databases">
        <title>Evolution and Comparative Genomics of Conjugative MDR Plasmids in Vibrio species.</title>
        <authorList>
            <person name="Li R."/>
            <person name="Ye L."/>
            <person name="Wong M.Ho.Yin."/>
            <person name="Zheng Z."/>
            <person name="Chan E.Wai.Chi."/>
            <person name="Chen S."/>
        </authorList>
    </citation>
    <scope>NUCLEOTIDE SEQUENCE</scope>
    <source>
        <plasmid evidence="1">pVPS91</plasmid>
    </source>
</reference>
<dbReference type="Gene3D" id="3.40.50.620">
    <property type="entry name" value="HUPs"/>
    <property type="match status" value="1"/>
</dbReference>
<proteinExistence type="predicted"/>
<protein>
    <submittedName>
        <fullName evidence="1">Phosphohydrolase</fullName>
    </submittedName>
</protein>
<dbReference type="InterPro" id="IPR014729">
    <property type="entry name" value="Rossmann-like_a/b/a_fold"/>
</dbReference>
<name>A0A1P8DR32_VIBPH</name>
<dbReference type="PANTHER" id="PTHR43196">
    <property type="entry name" value="SULFATE ADENYLYLTRANSFERASE SUBUNIT 2"/>
    <property type="match status" value="1"/>
</dbReference>
<organism evidence="1">
    <name type="scientific">Vibrio parahaemolyticus</name>
    <dbReference type="NCBI Taxonomy" id="670"/>
    <lineage>
        <taxon>Bacteria</taxon>
        <taxon>Pseudomonadati</taxon>
        <taxon>Pseudomonadota</taxon>
        <taxon>Gammaproteobacteria</taxon>
        <taxon>Vibrionales</taxon>
        <taxon>Vibrionaceae</taxon>
        <taxon>Vibrio</taxon>
    </lineage>
</organism>
<keyword evidence="1" id="KW-0614">Plasmid</keyword>
<dbReference type="InterPro" id="IPR050128">
    <property type="entry name" value="Sulfate_adenylyltrnsfr_sub2"/>
</dbReference>
<dbReference type="RefSeq" id="WP_069541835.1">
    <property type="nucleotide sequence ID" value="NZ_CP066163.1"/>
</dbReference>
<dbReference type="PANTHER" id="PTHR43196:SF2">
    <property type="entry name" value="PHOSPHOADENOSINE PHOSPHOSULFATE REDUCTASE"/>
    <property type="match status" value="1"/>
</dbReference>
<sequence length="382" mass="43200">MNTIQPTSDRFDDQVIIPSMKNSILNSQMDLFGGQENLIALEPAMPGVYFDAPEIDLDYDIAIVCMSGGKDSFAALKYLLDRGFPPSKIELWHHLVDGNEGSTLMDWAFIDDYCVKLSKAIGIPLYFSWLKHGFEGEMLKNSSKSHEHIVETPDGLIQLPRNGVKVGTRLKFPQQAASLQTRWCSSALKIDVGRRGITSQDRFVGKRVLFITGERREESGNRAKYNQLEPHAGDTLRKSKNPRKPRHIDAWRPVLHLREEEVWQILADWELVPPVPYRLGWNRSSCATCVFNSDRIWATIGEYFPDRLEAISEYERQFGTAISRKGLTVAERAKLVKPIEIDDKEALLQATSKEYTLPIFLPNGEKWKMPAGAFGTESSGAN</sequence>